<dbReference type="GeneID" id="75008680"/>
<accession>A0A7U5HN43</accession>
<reference evidence="1 2" key="4">
    <citation type="journal article" date="2020" name="PLoS ONE">
        <title>Taxonomic classification of strain PO100/5 shows a broader geographic distribution and genetic markers of the recently described Corynebacterium silvaticum.</title>
        <authorList>
            <person name="Viana M.V.C."/>
            <person name="Profeta R."/>
            <person name="da Silva A.L."/>
            <person name="Hurtado R."/>
            <person name="Cerqueira J.C."/>
            <person name="Ribeiro B.F.S."/>
            <person name="Almeida M.O."/>
            <person name="Morais-Rodrigues F."/>
            <person name="Soares S.C."/>
            <person name="Oliveira M."/>
            <person name="Tavares L."/>
            <person name="Figueiredo H."/>
            <person name="Wattam A.R."/>
            <person name="Barh D."/>
            <person name="Ghosh P."/>
            <person name="Silva A."/>
            <person name="Azevedo V."/>
        </authorList>
    </citation>
    <scope>NUCLEOTIDE SEQUENCE [LARGE SCALE GENOMIC DNA]</scope>
    <source>
        <strain evidence="1 2">PO100/5</strain>
    </source>
</reference>
<dbReference type="AlphaFoldDB" id="A0A7U5HN43"/>
<sequence>MAPGNLKGTQATTKVPASSGQSYADFDVFVGEPQARLEKVGLALDGPIPNGITTLEILVDGKSIETFPVNAGNGAYTLTAQLSIPQSVVQGQKITMRLKGSSGIYSQIPGSTGYISGNPGGVQLYGTVTNAGSSSLPEVSPTPDLQTIGSGNSVASLNSEILTISTEKQGAELTKEIKVQVEVPGFTGTEGWSLKNAG</sequence>
<reference evidence="1 2" key="3">
    <citation type="journal article" date="2020" name="Int. J. Syst. Evol. Microbiol.">
        <title>Corynebacterium silvaticum sp. nov., a unique group of NTTB corynebacteria in wild boar and roe deer.</title>
        <authorList>
            <person name="Dangel A."/>
            <person name="Berger A."/>
            <person name="Rau J."/>
            <person name="Eisenberg T."/>
            <person name="Kampfer P."/>
            <person name="Margos G."/>
            <person name="Contzen M."/>
            <person name="Busse H.J."/>
            <person name="Konrad R."/>
            <person name="Peters M."/>
            <person name="Sting R."/>
            <person name="Sing A."/>
        </authorList>
    </citation>
    <scope>NUCLEOTIDE SEQUENCE [LARGE SCALE GENOMIC DNA]</scope>
    <source>
        <strain evidence="1 2">PO100/5</strain>
    </source>
</reference>
<dbReference type="EMBL" id="CP021417">
    <property type="protein sequence ID" value="ARU46835.1"/>
    <property type="molecule type" value="Genomic_DNA"/>
</dbReference>
<name>A0A7U5HN43_9CORY</name>
<gene>
    <name evidence="1" type="ORF">CBE74_10675</name>
</gene>
<evidence type="ECO:0000313" key="1">
    <source>
        <dbReference type="EMBL" id="ARU46835.1"/>
    </source>
</evidence>
<proteinExistence type="predicted"/>
<reference evidence="1 2" key="2">
    <citation type="journal article" date="2020" name="Antonie Van Leeuwenhoek">
        <title>Phylogenomic characterisation of a novel corynebacterial species pathogenic to animals.</title>
        <authorList>
            <person name="Moller J."/>
            <person name="Musella L."/>
            <person name="Melnikov V."/>
            <person name="Geissdorfer W."/>
            <person name="Burkovski A."/>
            <person name="Sangal V."/>
        </authorList>
    </citation>
    <scope>NUCLEOTIDE SEQUENCE [LARGE SCALE GENOMIC DNA]</scope>
    <source>
        <strain evidence="1 2">PO100/5</strain>
    </source>
</reference>
<dbReference type="Proteomes" id="UP000195652">
    <property type="component" value="Chromosome"/>
</dbReference>
<dbReference type="RefSeq" id="WP_087454615.1">
    <property type="nucleotide sequence ID" value="NZ_CP021417.2"/>
</dbReference>
<keyword evidence="2" id="KW-1185">Reference proteome</keyword>
<dbReference type="KEGG" id="csil:CBE74_10675"/>
<organism evidence="1 2">
    <name type="scientific">Corynebacterium silvaticum</name>
    <dbReference type="NCBI Taxonomy" id="2320431"/>
    <lineage>
        <taxon>Bacteria</taxon>
        <taxon>Bacillati</taxon>
        <taxon>Actinomycetota</taxon>
        <taxon>Actinomycetes</taxon>
        <taxon>Mycobacteriales</taxon>
        <taxon>Corynebacteriaceae</taxon>
        <taxon>Corynebacterium</taxon>
    </lineage>
</organism>
<evidence type="ECO:0000313" key="2">
    <source>
        <dbReference type="Proteomes" id="UP000195652"/>
    </source>
</evidence>
<reference evidence="1 2" key="1">
    <citation type="journal article" date="2014" name="BMC Vet. Res.">
        <title>First report of Corynebacterium pseudotuberculosis from caseous lymphadenitis lesions in Black Alentejano pig (Sus scrofa domesticus).</title>
        <authorList>
            <person name="Oliveira M."/>
            <person name="Barroco C."/>
            <person name="Mottola C."/>
            <person name="Santos R."/>
            <person name="Lemsaddek A."/>
            <person name="Tavares L."/>
            <person name="Semedo-Lemsaddek T."/>
        </authorList>
    </citation>
    <scope>NUCLEOTIDE SEQUENCE [LARGE SCALE GENOMIC DNA]</scope>
    <source>
        <strain evidence="1 2">PO100/5</strain>
    </source>
</reference>
<protein>
    <submittedName>
        <fullName evidence="1">Uncharacterized protein</fullName>
    </submittedName>
</protein>